<evidence type="ECO:0000256" key="2">
    <source>
        <dbReference type="ARBA" id="ARBA00023125"/>
    </source>
</evidence>
<dbReference type="Proteomes" id="UP000038750">
    <property type="component" value="Unassembled WGS sequence"/>
</dbReference>
<dbReference type="InterPro" id="IPR036410">
    <property type="entry name" value="HSP_DnaJ_Cys-rich_dom_sf"/>
</dbReference>
<dbReference type="STRING" id="631.CH53_4187"/>
<keyword evidence="1" id="KW-0805">Transcription regulation</keyword>
<dbReference type="InterPro" id="IPR038500">
    <property type="entry name" value="Antitermination_sf"/>
</dbReference>
<sequence length="280" mass="31148">MRLESITKHFFAKSTLISDSPRATASDSLTGTDIMAALGLADLKSGFGLELFLAKQGISNPHRAVESLTQYALKESVKYKAISKLDEDIKQSVVQTLARYAFADYARSAASVRECECCKGEGFIEAEVFTTKSHTPFVAHDVMRTAIKWGVKDVIPAEYEVHRDLREKVRLLCKACGGKKVVSNACRCHGKGKVLDQEQTELQGVPVKKDCDKCSGRGYARLPAETVRLFICENITEITQPTWSRNFKPFYEMLITKCHQEEDLADSELQKVTKGENIAA</sequence>
<keyword evidence="2" id="KW-0238">DNA-binding</keyword>
<dbReference type="GO" id="GO:0003677">
    <property type="term" value="F:DNA binding"/>
    <property type="evidence" value="ECO:0007669"/>
    <property type="project" value="UniProtKB-KW"/>
</dbReference>
<dbReference type="HAMAP" id="MF_04158">
    <property type="entry name" value="Antitermination_lambda"/>
    <property type="match status" value="1"/>
</dbReference>
<dbReference type="SUPFAM" id="SSF57938">
    <property type="entry name" value="DnaJ/Hsp40 cysteine-rich domain"/>
    <property type="match status" value="1"/>
</dbReference>
<accession>A0A0T9LSR8</accession>
<dbReference type="OrthoDB" id="6572202at2"/>
<reference evidence="4 5" key="1">
    <citation type="submission" date="2015-03" db="EMBL/GenBank/DDBJ databases">
        <authorList>
            <person name="Murphy D."/>
        </authorList>
    </citation>
    <scope>NUCLEOTIDE SEQUENCE [LARGE SCALE GENOMIC DNA]</scope>
    <source>
        <strain evidence="4 5">BR165/97</strain>
    </source>
</reference>
<dbReference type="InterPro" id="IPR003222">
    <property type="entry name" value="Antitermntn"/>
</dbReference>
<name>A0A0T9LSR8_YERIN</name>
<organism evidence="4 5">
    <name type="scientific">Yersinia intermedia</name>
    <dbReference type="NCBI Taxonomy" id="631"/>
    <lineage>
        <taxon>Bacteria</taxon>
        <taxon>Pseudomonadati</taxon>
        <taxon>Pseudomonadota</taxon>
        <taxon>Gammaproteobacteria</taxon>
        <taxon>Enterobacterales</taxon>
        <taxon>Yersiniaceae</taxon>
        <taxon>Yersinia</taxon>
    </lineage>
</organism>
<dbReference type="RefSeq" id="WP_050072766.1">
    <property type="nucleotide sequence ID" value="NZ_CPZJ01000002.1"/>
</dbReference>
<gene>
    <name evidence="4" type="ORF">ERS008530_00641</name>
</gene>
<dbReference type="GO" id="GO:0006355">
    <property type="term" value="P:regulation of DNA-templated transcription"/>
    <property type="evidence" value="ECO:0007669"/>
    <property type="project" value="InterPro"/>
</dbReference>
<dbReference type="Gene3D" id="1.10.274.110">
    <property type="match status" value="1"/>
</dbReference>
<proteinExistence type="inferred from homology"/>
<keyword evidence="3" id="KW-0804">Transcription</keyword>
<dbReference type="Pfam" id="PF03589">
    <property type="entry name" value="Antiterm"/>
    <property type="match status" value="2"/>
</dbReference>
<evidence type="ECO:0000256" key="3">
    <source>
        <dbReference type="ARBA" id="ARBA00023163"/>
    </source>
</evidence>
<protein>
    <submittedName>
        <fullName evidence="4">Antitermination protein</fullName>
    </submittedName>
</protein>
<evidence type="ECO:0000313" key="5">
    <source>
        <dbReference type="Proteomes" id="UP000038750"/>
    </source>
</evidence>
<dbReference type="EMBL" id="CPZJ01000002">
    <property type="protein sequence ID" value="CNF19032.1"/>
    <property type="molecule type" value="Genomic_DNA"/>
</dbReference>
<evidence type="ECO:0000313" key="4">
    <source>
        <dbReference type="EMBL" id="CNF19032.1"/>
    </source>
</evidence>
<evidence type="ECO:0000256" key="1">
    <source>
        <dbReference type="ARBA" id="ARBA00023015"/>
    </source>
</evidence>
<dbReference type="AlphaFoldDB" id="A0A0T9LSR8"/>